<evidence type="ECO:0000313" key="4">
    <source>
        <dbReference type="Proteomes" id="UP000054166"/>
    </source>
</evidence>
<dbReference type="SUPFAM" id="SSF57997">
    <property type="entry name" value="Tropomyosin"/>
    <property type="match status" value="1"/>
</dbReference>
<dbReference type="HOGENOM" id="CLU_004580_0_0_1"/>
<dbReference type="Gene3D" id="1.10.287.1490">
    <property type="match status" value="1"/>
</dbReference>
<dbReference type="Proteomes" id="UP000054166">
    <property type="component" value="Unassembled WGS sequence"/>
</dbReference>
<feature type="region of interest" description="Disordered" evidence="2">
    <location>
        <begin position="238"/>
        <end position="259"/>
    </location>
</feature>
<evidence type="ECO:0000256" key="2">
    <source>
        <dbReference type="SAM" id="MobiDB-lite"/>
    </source>
</evidence>
<reference evidence="3 4" key="1">
    <citation type="submission" date="2014-04" db="EMBL/GenBank/DDBJ databases">
        <authorList>
            <consortium name="DOE Joint Genome Institute"/>
            <person name="Kuo A."/>
            <person name="Tarkka M."/>
            <person name="Buscot F."/>
            <person name="Kohler A."/>
            <person name="Nagy L.G."/>
            <person name="Floudas D."/>
            <person name="Copeland A."/>
            <person name="Barry K.W."/>
            <person name="Cichocki N."/>
            <person name="Veneault-Fourrey C."/>
            <person name="LaButti K."/>
            <person name="Lindquist E.A."/>
            <person name="Lipzen A."/>
            <person name="Lundell T."/>
            <person name="Morin E."/>
            <person name="Murat C."/>
            <person name="Sun H."/>
            <person name="Tunlid A."/>
            <person name="Henrissat B."/>
            <person name="Grigoriev I.V."/>
            <person name="Hibbett D.S."/>
            <person name="Martin F."/>
            <person name="Nordberg H.P."/>
            <person name="Cantor M.N."/>
            <person name="Hua S.X."/>
        </authorList>
    </citation>
    <scope>NUCLEOTIDE SEQUENCE [LARGE SCALE GENOMIC DNA]</scope>
    <source>
        <strain evidence="3 4">F 1598</strain>
    </source>
</reference>
<name>A0A0C3CGG4_PILCF</name>
<reference evidence="4" key="2">
    <citation type="submission" date="2015-01" db="EMBL/GenBank/DDBJ databases">
        <title>Evolutionary Origins and Diversification of the Mycorrhizal Mutualists.</title>
        <authorList>
            <consortium name="DOE Joint Genome Institute"/>
            <consortium name="Mycorrhizal Genomics Consortium"/>
            <person name="Kohler A."/>
            <person name="Kuo A."/>
            <person name="Nagy L.G."/>
            <person name="Floudas D."/>
            <person name="Copeland A."/>
            <person name="Barry K.W."/>
            <person name="Cichocki N."/>
            <person name="Veneault-Fourrey C."/>
            <person name="LaButti K."/>
            <person name="Lindquist E.A."/>
            <person name="Lipzen A."/>
            <person name="Lundell T."/>
            <person name="Morin E."/>
            <person name="Murat C."/>
            <person name="Riley R."/>
            <person name="Ohm R."/>
            <person name="Sun H."/>
            <person name="Tunlid A."/>
            <person name="Henrissat B."/>
            <person name="Grigoriev I.V."/>
            <person name="Hibbett D.S."/>
            <person name="Martin F."/>
        </authorList>
    </citation>
    <scope>NUCLEOTIDE SEQUENCE [LARGE SCALE GENOMIC DNA]</scope>
    <source>
        <strain evidence="4">F 1598</strain>
    </source>
</reference>
<dbReference type="STRING" id="765440.A0A0C3CGG4"/>
<dbReference type="AlphaFoldDB" id="A0A0C3CGG4"/>
<evidence type="ECO:0000313" key="3">
    <source>
        <dbReference type="EMBL" id="KIM88842.1"/>
    </source>
</evidence>
<feature type="coiled-coil region" evidence="1">
    <location>
        <begin position="85"/>
        <end position="154"/>
    </location>
</feature>
<feature type="coiled-coil region" evidence="1">
    <location>
        <begin position="474"/>
        <end position="658"/>
    </location>
</feature>
<evidence type="ECO:0000256" key="1">
    <source>
        <dbReference type="SAM" id="Coils"/>
    </source>
</evidence>
<organism evidence="3 4">
    <name type="scientific">Piloderma croceum (strain F 1598)</name>
    <dbReference type="NCBI Taxonomy" id="765440"/>
    <lineage>
        <taxon>Eukaryota</taxon>
        <taxon>Fungi</taxon>
        <taxon>Dikarya</taxon>
        <taxon>Basidiomycota</taxon>
        <taxon>Agaricomycotina</taxon>
        <taxon>Agaricomycetes</taxon>
        <taxon>Agaricomycetidae</taxon>
        <taxon>Atheliales</taxon>
        <taxon>Atheliaceae</taxon>
        <taxon>Piloderma</taxon>
    </lineage>
</organism>
<keyword evidence="4" id="KW-1185">Reference proteome</keyword>
<feature type="coiled-coil region" evidence="1">
    <location>
        <begin position="949"/>
        <end position="1053"/>
    </location>
</feature>
<dbReference type="OrthoDB" id="10255344at2759"/>
<sequence length="1115" mass="125550">MSIWDIGKDDISEHTQALKDTAASKEIENAGLRNQLLKRDTELNELRSTLNETLHKLSYEADRALRLESDLAHVSEDLTNHKVTSQNAEQALAAANAKLRASELNERELQSHIEVLSHRQDEAKDQTSKLEKEKKVLEVRVRELDGEMRQLSAATLGNSKKAGRARSSSVSAANFKATAMEQELSDIRTSLAAKEGDLQSAHEKLGRAQTELVQTQNEHIAMERKMKKQISELQASLEEKEDELENMRAQQGDGGREREEELMKRVEEDEAKIMALEMLVSENHKLMSIKDTLGRVEKQLKIESQRAEESESRCVELAKQKEEGMVELKQARRNIRDKDALIRALNLKEKELLAQIASLQADSDRVRALSVDSDTTAHIATLLGAIERLRGERDNLRRDLNFLESENKFAVQALEAKVVSVAPTVHENGQEQHIKSLTLAATASTIMVGHLQTQLEDVSADFASRLADTIRASHADIKAAHRETKQALDQARAQLSDLAKSLEEAESERDSLCLQVTNLESDLAMAQEDLTEAEGRYSALQTQQFSSMSSTEVARTLRQQIEELEMRVLRRTEQIGIHQHDIKRLETNLRLEEERLGEMTSELETLGEQKEAMVWDCADAREARDEALQKCEGLEMELEALEGRLETSERERQQEVVTLVEVIAETTVRSRNIRRRSVKNNDSAAQALQATLALAVAHVELKSKSASLEVSDKAKADLQTKVEVLQEGLTKKVAETTRLEQQLADLRQRSDAHAISESQTIDQLRGEHSEQMATLQKMFDGTVYELQEAKALHSDAEVHHQKVIEEASRSKTDLESRLAAALERTQAVGHLEGELAKAHTDHAEEVNGLQEQIRRADQQLQEVIRFRAELEALHQTTATELTQTRDDYEAQLSKVTLLSSDASRQLEDDLAAIKGQLKHSVEELKCLQVRLQEEVDARDSERQTHTSELQAKAEECRRAESLEAELHQEIAVTRTQLDQTQTALQALEAEKSALQIETTNLGAEIQRTVSLNRFMEGEIKACQSRNASLQEALDNMRAELSRSEKSGKEAEINLSLQSVRTDQIISGLRRELATLKSHPKLDNVVAELEEKNRDMDELLKSKCVEIEDHDDRILE</sequence>
<feature type="coiled-coil region" evidence="1">
    <location>
        <begin position="804"/>
        <end position="859"/>
    </location>
</feature>
<keyword evidence="1" id="KW-0175">Coiled coil</keyword>
<dbReference type="FunCoup" id="A0A0C3CGG4">
    <property type="interactions" value="183"/>
</dbReference>
<proteinExistence type="predicted"/>
<gene>
    <name evidence="3" type="ORF">PILCRDRAFT_241210</name>
</gene>
<dbReference type="EMBL" id="KN832976">
    <property type="protein sequence ID" value="KIM88842.1"/>
    <property type="molecule type" value="Genomic_DNA"/>
</dbReference>
<protein>
    <submittedName>
        <fullName evidence="3">Uncharacterized protein</fullName>
    </submittedName>
</protein>
<dbReference type="InParanoid" id="A0A0C3CGG4"/>
<accession>A0A0C3CGG4</accession>